<proteinExistence type="predicted"/>
<feature type="region of interest" description="Disordered" evidence="1">
    <location>
        <begin position="389"/>
        <end position="437"/>
    </location>
</feature>
<feature type="region of interest" description="Disordered" evidence="1">
    <location>
        <begin position="236"/>
        <end position="329"/>
    </location>
</feature>
<reference evidence="2" key="1">
    <citation type="submission" date="2021-01" db="EMBL/GenBank/DDBJ databases">
        <authorList>
            <person name="Corre E."/>
            <person name="Pelletier E."/>
            <person name="Niang G."/>
            <person name="Scheremetjew M."/>
            <person name="Finn R."/>
            <person name="Kale V."/>
            <person name="Holt S."/>
            <person name="Cochrane G."/>
            <person name="Meng A."/>
            <person name="Brown T."/>
            <person name="Cohen L."/>
        </authorList>
    </citation>
    <scope>NUCLEOTIDE SEQUENCE</scope>
    <source>
        <strain evidence="2">WS</strain>
    </source>
</reference>
<accession>A0A7S1KTY5</accession>
<dbReference type="InterPro" id="IPR011992">
    <property type="entry name" value="EF-hand-dom_pair"/>
</dbReference>
<gene>
    <name evidence="2" type="ORF">PCOS0759_LOCUS9223</name>
</gene>
<dbReference type="EMBL" id="HBGD01011198">
    <property type="protein sequence ID" value="CAD9085969.1"/>
    <property type="molecule type" value="Transcribed_RNA"/>
</dbReference>
<evidence type="ECO:0000313" key="2">
    <source>
        <dbReference type="EMBL" id="CAD9085969.1"/>
    </source>
</evidence>
<sequence>MSSSSRNHQSTTPPNNPTNSSPTNSSQRPTINQLFESLQLGAEAANAQKSNNSALISREERQTIEILRKLALGEKFYDSLNYEEEEEAENDEETSENGEENHQESMHGQKNRLQNQVVEQNQVSSNKSLLKRDIITSRKHQQHLQQVAQNEIEQQQLEALLRESQEQQTAGGLSLDEGAYYKSVRKIRDDIQEKLGEQIRFAGERLRNRLAEDEERVLESKTRQMMDYRMTFAESEKMREGVEREELQRRREWKRQLDPNHAVKKLGSPGSVGSESGTPAYTPPSARHQNDSTTPRRQQNTSSSTRRSMYSPLDVEQQRHKSSRSSRRGDVKLLMTVDIGDGRIDTIKIHANDTNYEKLARNFQQKHRLGEQVIVPLMEHIKLNVDALEREQQSGSSDADRRHSLGGGGSGRAPRSIGSLTPGKALKSEENRLSMRSRYNRSSVADVDPVQALIREKPQIDKKSRKIAKRVKDMDKPVYIRLFQQAVEQRKKREDSQLTQKEEKLKQETSAKLALSAQSKALTQSRTKGKFQNYGHKLYTEGIMQMIEKEKQSELQQKINQTKEELQHTFKPEISEYAKQLARTREDLLKRITEDPKRQHEVQKLHQLEEEEELFSFKPTINEKSAQLMQQKESRRKAIGAAHHELLFRDAERRRMKKQEYAERMIADTTFHPNLNSRKNETILLPREENVDAFIDRLTYSKQIQEEQMRREMQDDIDPSTGRKLFVPNVDRPIRAKRVWEEKTGAPNSSIGGTGRSSLSPGNRGASSSNIHLDLYLSRQQLDEEKDRIKQQREMELKKMAQTSHVKTKSKRIVESALSKRLRALFDSFDTEKTGIINIRTVDFHSLDDLLGEMLQEIFQSANDEGKVHFSFDEFLRLAKKYIKKTSIHGPKNAAISTWIRSKPPSHREQEAEKCTFKPQLSRKSMQLAENKRPGSAKKKRIEYLTKEKIFWMNRTQDLKDKIEEQRTQECTFHPNPKGRMKIDPEEVQMLTQRLTTQKLPTHNEILTTDEKRFRENCTFEPDLTKPRVKIQSEMLYPSQDDLNQSYVMLQHQRKLNSFLNSEFDLLQSRDFASTGSAAVGNSETTETENANPNVSSHYARTASSNIYMVRSSG</sequence>
<feature type="compositionally biased region" description="Low complexity" evidence="1">
    <location>
        <begin position="292"/>
        <end position="308"/>
    </location>
</feature>
<feature type="region of interest" description="Disordered" evidence="1">
    <location>
        <begin position="1077"/>
        <end position="1096"/>
    </location>
</feature>
<feature type="compositionally biased region" description="Basic and acidic residues" evidence="1">
    <location>
        <begin position="236"/>
        <end position="258"/>
    </location>
</feature>
<feature type="region of interest" description="Disordered" evidence="1">
    <location>
        <begin position="1"/>
        <end position="34"/>
    </location>
</feature>
<feature type="compositionally biased region" description="Acidic residues" evidence="1">
    <location>
        <begin position="83"/>
        <end position="98"/>
    </location>
</feature>
<name>A0A7S1KTY5_9EUKA</name>
<dbReference type="PANTHER" id="PTHR35381:SF1">
    <property type="entry name" value="EF-HAND DOMAIN-CONTAINING PROTEIN"/>
    <property type="match status" value="1"/>
</dbReference>
<feature type="compositionally biased region" description="Polar residues" evidence="1">
    <location>
        <begin position="746"/>
        <end position="766"/>
    </location>
</feature>
<evidence type="ECO:0000256" key="1">
    <source>
        <dbReference type="SAM" id="MobiDB-lite"/>
    </source>
</evidence>
<dbReference type="SUPFAM" id="SSF47473">
    <property type="entry name" value="EF-hand"/>
    <property type="match status" value="1"/>
</dbReference>
<dbReference type="Gene3D" id="1.10.238.10">
    <property type="entry name" value="EF-hand"/>
    <property type="match status" value="1"/>
</dbReference>
<protein>
    <recommendedName>
        <fullName evidence="3">EF-hand domain-containing protein</fullName>
    </recommendedName>
</protein>
<feature type="compositionally biased region" description="Low complexity" evidence="1">
    <location>
        <begin position="10"/>
        <end position="26"/>
    </location>
</feature>
<dbReference type="AlphaFoldDB" id="A0A7S1KTY5"/>
<feature type="region of interest" description="Disordered" evidence="1">
    <location>
        <begin position="738"/>
        <end position="766"/>
    </location>
</feature>
<dbReference type="PANTHER" id="PTHR35381">
    <property type="entry name" value="EF-HAND DOMAIN-CONTAINING PROTEIN"/>
    <property type="match status" value="1"/>
</dbReference>
<evidence type="ECO:0008006" key="3">
    <source>
        <dbReference type="Google" id="ProtNLM"/>
    </source>
</evidence>
<organism evidence="2">
    <name type="scientific">Percolomonas cosmopolitus</name>
    <dbReference type="NCBI Taxonomy" id="63605"/>
    <lineage>
        <taxon>Eukaryota</taxon>
        <taxon>Discoba</taxon>
        <taxon>Heterolobosea</taxon>
        <taxon>Tetramitia</taxon>
        <taxon>Eutetramitia</taxon>
        <taxon>Percolomonadidae</taxon>
        <taxon>Percolomonas</taxon>
    </lineage>
</organism>
<feature type="region of interest" description="Disordered" evidence="1">
    <location>
        <begin position="83"/>
        <end position="111"/>
    </location>
</feature>
<feature type="compositionally biased region" description="Basic and acidic residues" evidence="1">
    <location>
        <begin position="389"/>
        <end position="403"/>
    </location>
</feature>